<name>A0ABW3MNT8_9PSEU</name>
<comment type="caution">
    <text evidence="1">The sequence shown here is derived from an EMBL/GenBank/DDBJ whole genome shotgun (WGS) entry which is preliminary data.</text>
</comment>
<gene>
    <name evidence="1" type="ORF">ACFQ1S_42665</name>
</gene>
<protein>
    <submittedName>
        <fullName evidence="1">Uncharacterized protein</fullName>
    </submittedName>
</protein>
<keyword evidence="2" id="KW-1185">Reference proteome</keyword>
<evidence type="ECO:0000313" key="1">
    <source>
        <dbReference type="EMBL" id="MFD1051793.1"/>
    </source>
</evidence>
<evidence type="ECO:0000313" key="2">
    <source>
        <dbReference type="Proteomes" id="UP001597045"/>
    </source>
</evidence>
<proteinExistence type="predicted"/>
<sequence length="112" mass="12251">MAPGGWYWSFARVDDWIYHAVRSPQGDWTASRQPYGPFAESFRDLVRHLPIELPDTESARTRLIGTALVAEHPTETVDAGTATASQVWTRILDNLGFALIPAVLAEALTAGG</sequence>
<accession>A0ABW3MNT8</accession>
<dbReference type="Proteomes" id="UP001597045">
    <property type="component" value="Unassembled WGS sequence"/>
</dbReference>
<dbReference type="EMBL" id="JBHTIS010003874">
    <property type="protein sequence ID" value="MFD1051793.1"/>
    <property type="molecule type" value="Genomic_DNA"/>
</dbReference>
<reference evidence="2" key="1">
    <citation type="journal article" date="2019" name="Int. J. Syst. Evol. Microbiol.">
        <title>The Global Catalogue of Microorganisms (GCM) 10K type strain sequencing project: providing services to taxonomists for standard genome sequencing and annotation.</title>
        <authorList>
            <consortium name="The Broad Institute Genomics Platform"/>
            <consortium name="The Broad Institute Genome Sequencing Center for Infectious Disease"/>
            <person name="Wu L."/>
            <person name="Ma J."/>
        </authorList>
    </citation>
    <scope>NUCLEOTIDE SEQUENCE [LARGE SCALE GENOMIC DNA]</scope>
    <source>
        <strain evidence="2">JCM 31486</strain>
    </source>
</reference>
<feature type="non-terminal residue" evidence="1">
    <location>
        <position position="112"/>
    </location>
</feature>
<organism evidence="1 2">
    <name type="scientific">Kibdelosporangium lantanae</name>
    <dbReference type="NCBI Taxonomy" id="1497396"/>
    <lineage>
        <taxon>Bacteria</taxon>
        <taxon>Bacillati</taxon>
        <taxon>Actinomycetota</taxon>
        <taxon>Actinomycetes</taxon>
        <taxon>Pseudonocardiales</taxon>
        <taxon>Pseudonocardiaceae</taxon>
        <taxon>Kibdelosporangium</taxon>
    </lineage>
</organism>